<proteinExistence type="predicted"/>
<sequence>MVDAELVRELLRDQHPDLAGLTITHGADGWAVWRALGSLFIAHAGPPGGKPTWGPPAVASLHRLVASENACR</sequence>
<accession>A0ABS2ANR4</accession>
<keyword evidence="2" id="KW-1185">Reference proteome</keyword>
<organism evidence="1 2">
    <name type="scientific">Paractinoplanes ovalisporus</name>
    <dbReference type="NCBI Taxonomy" id="2810368"/>
    <lineage>
        <taxon>Bacteria</taxon>
        <taxon>Bacillati</taxon>
        <taxon>Actinomycetota</taxon>
        <taxon>Actinomycetes</taxon>
        <taxon>Micromonosporales</taxon>
        <taxon>Micromonosporaceae</taxon>
        <taxon>Paractinoplanes</taxon>
    </lineage>
</organism>
<dbReference type="EMBL" id="JAENHP010000020">
    <property type="protein sequence ID" value="MBM2621497.1"/>
    <property type="molecule type" value="Genomic_DNA"/>
</dbReference>
<dbReference type="RefSeq" id="WP_203381479.1">
    <property type="nucleotide sequence ID" value="NZ_JAENHP010000020.1"/>
</dbReference>
<evidence type="ECO:0000313" key="1">
    <source>
        <dbReference type="EMBL" id="MBM2621497.1"/>
    </source>
</evidence>
<protein>
    <submittedName>
        <fullName evidence="1">Uncharacterized protein</fullName>
    </submittedName>
</protein>
<comment type="caution">
    <text evidence="1">The sequence shown here is derived from an EMBL/GenBank/DDBJ whole genome shotgun (WGS) entry which is preliminary data.</text>
</comment>
<reference evidence="1 2" key="1">
    <citation type="submission" date="2021-01" db="EMBL/GenBank/DDBJ databases">
        <title>Actinoplanes sp. nov. LDG1-06 isolated from lichen.</title>
        <authorList>
            <person name="Saeng-In P."/>
            <person name="Phongsopitanun W."/>
            <person name="Kanchanasin P."/>
            <person name="Yuki M."/>
            <person name="Kudo T."/>
            <person name="Ohkuma M."/>
            <person name="Tanasupawat S."/>
        </authorList>
    </citation>
    <scope>NUCLEOTIDE SEQUENCE [LARGE SCALE GENOMIC DNA]</scope>
    <source>
        <strain evidence="1 2">LDG1-06</strain>
    </source>
</reference>
<dbReference type="Proteomes" id="UP000632138">
    <property type="component" value="Unassembled WGS sequence"/>
</dbReference>
<gene>
    <name evidence="1" type="ORF">JIG36_38935</name>
</gene>
<evidence type="ECO:0000313" key="2">
    <source>
        <dbReference type="Proteomes" id="UP000632138"/>
    </source>
</evidence>
<name>A0ABS2ANR4_9ACTN</name>